<sequence>MTSSRSPFESLSFEAPYLIEKLLKEHIVDSDEEGQALFREVKRFIVMVRADDTVLWDMHSLRIDEVWHQFVLFTAEYIEFSLRYFGVYIQHSPSNAPEPVGEDAGPPRRTATFAEFEQRYAELFGEPLPGLWYDETHVKPHRRILNDHVGSIVQADADGLSHLCNADGEVLLSVNRLARDAMRFICATPAFYVRELPGDLDDEEKVALVGALVEYKLLRVGS</sequence>
<reference evidence="2" key="2">
    <citation type="submission" date="2022-03" db="EMBL/GenBank/DDBJ databases">
        <title>Genome Encyclopedia of Bacteria and Archaea VI: Functional Genomics of Type Strains.</title>
        <authorList>
            <person name="Whitman W."/>
        </authorList>
    </citation>
    <scope>NUCLEOTIDE SEQUENCE</scope>
    <source>
        <strain evidence="2">HSC-15S17</strain>
    </source>
</reference>
<keyword evidence="4" id="KW-1185">Reference proteome</keyword>
<evidence type="ECO:0000313" key="2">
    <source>
        <dbReference type="EMBL" id="MCP2007513.1"/>
    </source>
</evidence>
<reference evidence="1" key="1">
    <citation type="submission" date="2021-07" db="EMBL/GenBank/DDBJ databases">
        <title>Characterization of violacein-producing bacteria and related species.</title>
        <authorList>
            <person name="Wilson H.S."/>
            <person name="De Leon M.E."/>
        </authorList>
    </citation>
    <scope>NUCLEOTIDE SEQUENCE</scope>
    <source>
        <strain evidence="1">HSC-15S17</strain>
    </source>
</reference>
<name>A0AA41HF48_9BURK</name>
<evidence type="ECO:0000313" key="1">
    <source>
        <dbReference type="EMBL" id="MBV6323822.1"/>
    </source>
</evidence>
<accession>A0AA41HF48</accession>
<proteinExistence type="predicted"/>
<protein>
    <submittedName>
        <fullName evidence="1">Uncharacterized protein</fullName>
    </submittedName>
</protein>
<dbReference type="RefSeq" id="WP_217944683.1">
    <property type="nucleotide sequence ID" value="NZ_JAHTGR010000013.1"/>
</dbReference>
<dbReference type="Proteomes" id="UP001162889">
    <property type="component" value="Unassembled WGS sequence"/>
</dbReference>
<evidence type="ECO:0000313" key="4">
    <source>
        <dbReference type="Proteomes" id="UP001162889"/>
    </source>
</evidence>
<organism evidence="1 3">
    <name type="scientific">Duganella violaceipulchra</name>
    <dbReference type="NCBI Taxonomy" id="2849652"/>
    <lineage>
        <taxon>Bacteria</taxon>
        <taxon>Pseudomonadati</taxon>
        <taxon>Pseudomonadota</taxon>
        <taxon>Betaproteobacteria</taxon>
        <taxon>Burkholderiales</taxon>
        <taxon>Oxalobacteraceae</taxon>
        <taxon>Telluria group</taxon>
        <taxon>Duganella</taxon>
    </lineage>
</organism>
<dbReference type="EMBL" id="JALJZU010000002">
    <property type="protein sequence ID" value="MCP2007513.1"/>
    <property type="molecule type" value="Genomic_DNA"/>
</dbReference>
<dbReference type="Proteomes" id="UP001155901">
    <property type="component" value="Unassembled WGS sequence"/>
</dbReference>
<dbReference type="EMBL" id="JAHTGR010000013">
    <property type="protein sequence ID" value="MBV6323822.1"/>
    <property type="molecule type" value="Genomic_DNA"/>
</dbReference>
<evidence type="ECO:0000313" key="3">
    <source>
        <dbReference type="Proteomes" id="UP001155901"/>
    </source>
</evidence>
<comment type="caution">
    <text evidence="1">The sequence shown here is derived from an EMBL/GenBank/DDBJ whole genome shotgun (WGS) entry which is preliminary data.</text>
</comment>
<gene>
    <name evidence="1" type="ORF">KVP70_23075</name>
    <name evidence="2" type="ORF">L1274_001206</name>
</gene>
<dbReference type="AlphaFoldDB" id="A0AA41HF48"/>